<dbReference type="InterPro" id="IPR036047">
    <property type="entry name" value="F-box-like_dom_sf"/>
</dbReference>
<sequence length="155" mass="17600">MLKNGLRVSDNVTVDTYHQIFSRDTHTGGIYIVKGQQDVTPYDKPSLSIASGNAKSTMADYCTAQSLSKLPTEVLSMIGLYLSHHELRVVTLLSKQFRDIFLAQLFTKIQFSGNLVRLGQRLRSFLSGLKTEWTRIVKCRPRYAIFVVLETELEK</sequence>
<dbReference type="InterPro" id="IPR001810">
    <property type="entry name" value="F-box_dom"/>
</dbReference>
<protein>
    <recommendedName>
        <fullName evidence="1">F-box domain-containing protein</fullName>
    </recommendedName>
</protein>
<dbReference type="AlphaFoldDB" id="A0A4E9EIM0"/>
<dbReference type="EMBL" id="CAAKMV010000170">
    <property type="protein sequence ID" value="VIO62976.1"/>
    <property type="molecule type" value="Genomic_DNA"/>
</dbReference>
<accession>A0A4E9EIM0</accession>
<evidence type="ECO:0000313" key="2">
    <source>
        <dbReference type="EMBL" id="VIO62976.1"/>
    </source>
</evidence>
<gene>
    <name evidence="2" type="ORF">FUG_LOCUS509910</name>
</gene>
<dbReference type="SUPFAM" id="SSF81383">
    <property type="entry name" value="F-box domain"/>
    <property type="match status" value="1"/>
</dbReference>
<reference evidence="2" key="1">
    <citation type="submission" date="2019-04" db="EMBL/GenBank/DDBJ databases">
        <authorList>
            <person name="Melise S."/>
            <person name="Noan J."/>
            <person name="Okalmin O."/>
        </authorList>
    </citation>
    <scope>NUCLEOTIDE SEQUENCE</scope>
    <source>
        <strain evidence="2">FN9</strain>
    </source>
</reference>
<dbReference type="PROSITE" id="PS50181">
    <property type="entry name" value="FBOX"/>
    <property type="match status" value="1"/>
</dbReference>
<organism evidence="2">
    <name type="scientific">Gibberella zeae</name>
    <name type="common">Wheat head blight fungus</name>
    <name type="synonym">Fusarium graminearum</name>
    <dbReference type="NCBI Taxonomy" id="5518"/>
    <lineage>
        <taxon>Eukaryota</taxon>
        <taxon>Fungi</taxon>
        <taxon>Dikarya</taxon>
        <taxon>Ascomycota</taxon>
        <taxon>Pezizomycotina</taxon>
        <taxon>Sordariomycetes</taxon>
        <taxon>Hypocreomycetidae</taxon>
        <taxon>Hypocreales</taxon>
        <taxon>Nectriaceae</taxon>
        <taxon>Fusarium</taxon>
    </lineage>
</organism>
<proteinExistence type="predicted"/>
<feature type="domain" description="F-box" evidence="1">
    <location>
        <begin position="64"/>
        <end position="109"/>
    </location>
</feature>
<name>A0A4E9EIM0_GIBZA</name>
<evidence type="ECO:0000259" key="1">
    <source>
        <dbReference type="PROSITE" id="PS50181"/>
    </source>
</evidence>